<evidence type="ECO:0000256" key="2">
    <source>
        <dbReference type="SAM" id="SignalP"/>
    </source>
</evidence>
<feature type="region of interest" description="Disordered" evidence="1">
    <location>
        <begin position="60"/>
        <end position="97"/>
    </location>
</feature>
<keyword evidence="4" id="KW-1185">Reference proteome</keyword>
<evidence type="ECO:0008006" key="5">
    <source>
        <dbReference type="Google" id="ProtNLM"/>
    </source>
</evidence>
<proteinExistence type="predicted"/>
<protein>
    <recommendedName>
        <fullName evidence="5">Secreted protein</fullName>
    </recommendedName>
</protein>
<reference evidence="3 4" key="1">
    <citation type="journal article" date="2021" name="Nat. Commun.">
        <title>Incipient diploidization of the medicinal plant Perilla within 10,000 years.</title>
        <authorList>
            <person name="Zhang Y."/>
            <person name="Shen Q."/>
            <person name="Leng L."/>
            <person name="Zhang D."/>
            <person name="Chen S."/>
            <person name="Shi Y."/>
            <person name="Ning Z."/>
            <person name="Chen S."/>
        </authorList>
    </citation>
    <scope>NUCLEOTIDE SEQUENCE [LARGE SCALE GENOMIC DNA]</scope>
    <source>
        <strain evidence="4">cv. PC099</strain>
    </source>
</reference>
<sequence length="97" mass="10398">MAMAALILLLLSSPTVARHYPAVESAPSTALASRNGAYAVMTPLMNHNQGTFHRHEVKNCMPKGSRRSSAPSRYVNYHTFGSSSRCGSGSQPPPTKP</sequence>
<dbReference type="EMBL" id="SDAM02001894">
    <property type="protein sequence ID" value="KAH6821752.1"/>
    <property type="molecule type" value="Genomic_DNA"/>
</dbReference>
<comment type="caution">
    <text evidence="3">The sequence shown here is derived from an EMBL/GenBank/DDBJ whole genome shotgun (WGS) entry which is preliminary data.</text>
</comment>
<keyword evidence="2" id="KW-0732">Signal</keyword>
<dbReference type="PANTHER" id="PTHR36619">
    <property type="entry name" value="OS04G0208900 PROTEIN"/>
    <property type="match status" value="1"/>
</dbReference>
<feature type="signal peptide" evidence="2">
    <location>
        <begin position="1"/>
        <end position="17"/>
    </location>
</feature>
<gene>
    <name evidence="3" type="ORF">C2S53_014641</name>
</gene>
<dbReference type="AlphaFoldDB" id="A0AAD4IUS6"/>
<dbReference type="Proteomes" id="UP001190926">
    <property type="component" value="Unassembled WGS sequence"/>
</dbReference>
<evidence type="ECO:0000313" key="4">
    <source>
        <dbReference type="Proteomes" id="UP001190926"/>
    </source>
</evidence>
<accession>A0AAD4IUS6</accession>
<name>A0AAD4IUS6_PERFH</name>
<evidence type="ECO:0000313" key="3">
    <source>
        <dbReference type="EMBL" id="KAH6821752.1"/>
    </source>
</evidence>
<evidence type="ECO:0000256" key="1">
    <source>
        <dbReference type="SAM" id="MobiDB-lite"/>
    </source>
</evidence>
<feature type="chain" id="PRO_5042179278" description="Secreted protein" evidence="2">
    <location>
        <begin position="18"/>
        <end position="97"/>
    </location>
</feature>
<dbReference type="PANTHER" id="PTHR36619:SF2">
    <property type="entry name" value="OS04G0208900 PROTEIN"/>
    <property type="match status" value="1"/>
</dbReference>
<organism evidence="3 4">
    <name type="scientific">Perilla frutescens var. hirtella</name>
    <name type="common">Perilla citriodora</name>
    <name type="synonym">Perilla setoyensis</name>
    <dbReference type="NCBI Taxonomy" id="608512"/>
    <lineage>
        <taxon>Eukaryota</taxon>
        <taxon>Viridiplantae</taxon>
        <taxon>Streptophyta</taxon>
        <taxon>Embryophyta</taxon>
        <taxon>Tracheophyta</taxon>
        <taxon>Spermatophyta</taxon>
        <taxon>Magnoliopsida</taxon>
        <taxon>eudicotyledons</taxon>
        <taxon>Gunneridae</taxon>
        <taxon>Pentapetalae</taxon>
        <taxon>asterids</taxon>
        <taxon>lamiids</taxon>
        <taxon>Lamiales</taxon>
        <taxon>Lamiaceae</taxon>
        <taxon>Nepetoideae</taxon>
        <taxon>Elsholtzieae</taxon>
        <taxon>Perilla</taxon>
    </lineage>
</organism>
<feature type="compositionally biased region" description="Polar residues" evidence="1">
    <location>
        <begin position="79"/>
        <end position="90"/>
    </location>
</feature>